<feature type="transmembrane region" description="Helical" evidence="6">
    <location>
        <begin position="201"/>
        <end position="222"/>
    </location>
</feature>
<evidence type="ECO:0000256" key="3">
    <source>
        <dbReference type="ARBA" id="ARBA00022692"/>
    </source>
</evidence>
<feature type="transmembrane region" description="Helical" evidence="6">
    <location>
        <begin position="370"/>
        <end position="390"/>
    </location>
</feature>
<dbReference type="InterPro" id="IPR018461">
    <property type="entry name" value="Na/H_Antiport_NhaC-like_C"/>
</dbReference>
<protein>
    <submittedName>
        <fullName evidence="8">Na+/H+ antiporter family protein</fullName>
    </submittedName>
</protein>
<evidence type="ECO:0000259" key="7">
    <source>
        <dbReference type="Pfam" id="PF03553"/>
    </source>
</evidence>
<feature type="transmembrane region" description="Helical" evidence="6">
    <location>
        <begin position="448"/>
        <end position="469"/>
    </location>
</feature>
<organism evidence="8 9">
    <name type="scientific">Clostridium botulinum CFSAN001627</name>
    <dbReference type="NCBI Taxonomy" id="1232189"/>
    <lineage>
        <taxon>Bacteria</taxon>
        <taxon>Bacillati</taxon>
        <taxon>Bacillota</taxon>
        <taxon>Clostridia</taxon>
        <taxon>Eubacteriales</taxon>
        <taxon>Clostridiaceae</taxon>
        <taxon>Clostridium</taxon>
    </lineage>
</organism>
<feature type="transmembrane region" description="Helical" evidence="6">
    <location>
        <begin position="313"/>
        <end position="333"/>
    </location>
</feature>
<evidence type="ECO:0000256" key="4">
    <source>
        <dbReference type="ARBA" id="ARBA00022989"/>
    </source>
</evidence>
<keyword evidence="2" id="KW-1003">Cell membrane</keyword>
<proteinExistence type="predicted"/>
<dbReference type="EMBL" id="AMXI01001433">
    <property type="protein sequence ID" value="EKN39344.1"/>
    <property type="molecule type" value="Genomic_DNA"/>
</dbReference>
<feature type="transmembrane region" description="Helical" evidence="6">
    <location>
        <begin position="161"/>
        <end position="180"/>
    </location>
</feature>
<sequence length="598" mass="64189">MKFINRGGDFYEKNRGVLLTFSFVLMILLFNNMSVLAADLDPKVVAENASRLGIWTILPPVIAIVLAFITKNVVISLALGVFSGSFLLQLNGNNIFGASFKAFLDFINRILNSLADPWNAGIILQCMVIGGLIAVISKMGGAKAVAESLAKKARTPKSAQIITWFLGLLVFFDDYANALIVGPIMRPVADKMKISREKLAFIIDGTAAPIAGIAVISTWIGYEISLIKDAYASIGQSVNAYGLFLSTIPYRFYNILILAFIVLIALMGRDFGPMLKAERRARTTGKLLSDTAKPMVSEESTELEPREGIKLNIWNAIIPIAILIIGAFAGFYYNGYQAIMGGEDKALIQMLQTSPASFDALRETFSASDASVVLFQSALLASIVAIIMGASQKIFKVGEAIDVWITGMKSLIITAVILLLAWSLSAVIKELGTATFLVSILSNSIPKFLLPSIIFILGSVISFATGSAYGTMGILMPLTIPLAYAISPDPTYVVISVSAVLTGAIFGDHCSPISDTTIMSSMGSACDHLDHTSTQMVYALTVAACTILFGYIPAGLGLPIYIVLPLSIGLVALLIRFVGKPNDIPEEESLEEVLEMDA</sequence>
<name>M1ZTC7_CLOBO</name>
<evidence type="ECO:0000313" key="8">
    <source>
        <dbReference type="EMBL" id="EKN39344.1"/>
    </source>
</evidence>
<accession>M1ZTC7</accession>
<feature type="domain" description="Na+/H+ antiporter NhaC-like C-terminal" evidence="7">
    <location>
        <begin position="33"/>
        <end position="210"/>
    </location>
</feature>
<comment type="caution">
    <text evidence="8">The sequence shown here is derived from an EMBL/GenBank/DDBJ whole genome shotgun (WGS) entry which is preliminary data.</text>
</comment>
<comment type="subcellular location">
    <subcellularLocation>
        <location evidence="1">Cell membrane</location>
        <topology evidence="1">Multi-pass membrane protein</topology>
    </subcellularLocation>
</comment>
<evidence type="ECO:0000256" key="5">
    <source>
        <dbReference type="ARBA" id="ARBA00023136"/>
    </source>
</evidence>
<evidence type="ECO:0000256" key="1">
    <source>
        <dbReference type="ARBA" id="ARBA00004651"/>
    </source>
</evidence>
<feature type="transmembrane region" description="Helical" evidence="6">
    <location>
        <begin position="560"/>
        <end position="579"/>
    </location>
</feature>
<dbReference type="AlphaFoldDB" id="M1ZTC7"/>
<dbReference type="PATRIC" id="fig|1232189.3.peg.3574"/>
<dbReference type="PANTHER" id="PTHR43478:SF1">
    <property type="entry name" value="NA+_H+ ANTIPORTER NHAC-LIKE C-TERMINAL DOMAIN-CONTAINING PROTEIN"/>
    <property type="match status" value="1"/>
</dbReference>
<feature type="transmembrane region" description="Helical" evidence="6">
    <location>
        <begin position="118"/>
        <end position="141"/>
    </location>
</feature>
<feature type="domain" description="Na+/H+ antiporter NhaC-like C-terminal" evidence="7">
    <location>
        <begin position="216"/>
        <end position="549"/>
    </location>
</feature>
<dbReference type="Pfam" id="PF03553">
    <property type="entry name" value="Na_H_antiporter"/>
    <property type="match status" value="2"/>
</dbReference>
<feature type="transmembrane region" description="Helical" evidence="6">
    <location>
        <begin position="252"/>
        <end position="272"/>
    </location>
</feature>
<evidence type="ECO:0000256" key="6">
    <source>
        <dbReference type="SAM" id="Phobius"/>
    </source>
</evidence>
<evidence type="ECO:0000256" key="2">
    <source>
        <dbReference type="ARBA" id="ARBA00022475"/>
    </source>
</evidence>
<dbReference type="Proteomes" id="UP000011944">
    <property type="component" value="Unassembled WGS sequence"/>
</dbReference>
<dbReference type="GO" id="GO:0005886">
    <property type="term" value="C:plasma membrane"/>
    <property type="evidence" value="ECO:0007669"/>
    <property type="project" value="UniProtKB-SubCell"/>
</dbReference>
<evidence type="ECO:0000313" key="9">
    <source>
        <dbReference type="Proteomes" id="UP000011944"/>
    </source>
</evidence>
<feature type="transmembrane region" description="Helical" evidence="6">
    <location>
        <begin position="537"/>
        <end position="554"/>
    </location>
</feature>
<gene>
    <name evidence="8" type="ORF">CFSAN001627_22869</name>
</gene>
<keyword evidence="3 6" id="KW-0812">Transmembrane</keyword>
<keyword evidence="5 6" id="KW-0472">Membrane</keyword>
<keyword evidence="4 6" id="KW-1133">Transmembrane helix</keyword>
<reference evidence="8 9" key="2">
    <citation type="submission" date="2013-03" db="EMBL/GenBank/DDBJ databases">
        <title>Diversity in Clostridium botulinum.</title>
        <authorList>
            <person name="Timme R.E."/>
            <person name="Allard M."/>
            <person name="Luo Y."/>
            <person name="Strain E."/>
            <person name="Gonzalez-Escalona N."/>
            <person name="Brown E."/>
        </authorList>
    </citation>
    <scope>NUCLEOTIDE SEQUENCE [LARGE SCALE GENOMIC DNA]</scope>
    <source>
        <strain evidence="8 9">CFSAN001627</strain>
    </source>
</reference>
<dbReference type="PANTHER" id="PTHR43478">
    <property type="entry name" value="NA+/H+ ANTIPORTER-RELATED"/>
    <property type="match status" value="1"/>
</dbReference>
<reference evidence="8 9" key="1">
    <citation type="submission" date="2012-10" db="EMBL/GenBank/DDBJ databases">
        <authorList>
            <person name="Strain E.A."/>
            <person name="Brown E."/>
            <person name="Allard M.W."/>
            <person name="Gonzalez-Escalona N."/>
            <person name="Timme R."/>
        </authorList>
    </citation>
    <scope>NUCLEOTIDE SEQUENCE [LARGE SCALE GENOMIC DNA]</scope>
    <source>
        <strain evidence="8 9">CFSAN001627</strain>
    </source>
</reference>
<feature type="transmembrane region" description="Helical" evidence="6">
    <location>
        <begin position="411"/>
        <end position="428"/>
    </location>
</feature>